<feature type="signal peptide" evidence="2">
    <location>
        <begin position="1"/>
        <end position="21"/>
    </location>
</feature>
<evidence type="ECO:0000313" key="5">
    <source>
        <dbReference type="Proteomes" id="UP000305067"/>
    </source>
</evidence>
<dbReference type="SUPFAM" id="SSF48056">
    <property type="entry name" value="Di-copper centre-containing domain"/>
    <property type="match status" value="1"/>
</dbReference>
<dbReference type="InterPro" id="IPR050316">
    <property type="entry name" value="Tyrosinase/Hemocyanin"/>
</dbReference>
<reference evidence="4 5" key="1">
    <citation type="journal article" date="2019" name="Nat. Ecol. Evol.">
        <title>Megaphylogeny resolves global patterns of mushroom evolution.</title>
        <authorList>
            <person name="Varga T."/>
            <person name="Krizsan K."/>
            <person name="Foldi C."/>
            <person name="Dima B."/>
            <person name="Sanchez-Garcia M."/>
            <person name="Sanchez-Ramirez S."/>
            <person name="Szollosi G.J."/>
            <person name="Szarkandi J.G."/>
            <person name="Papp V."/>
            <person name="Albert L."/>
            <person name="Andreopoulos W."/>
            <person name="Angelini C."/>
            <person name="Antonin V."/>
            <person name="Barry K.W."/>
            <person name="Bougher N.L."/>
            <person name="Buchanan P."/>
            <person name="Buyck B."/>
            <person name="Bense V."/>
            <person name="Catcheside P."/>
            <person name="Chovatia M."/>
            <person name="Cooper J."/>
            <person name="Damon W."/>
            <person name="Desjardin D."/>
            <person name="Finy P."/>
            <person name="Geml J."/>
            <person name="Haridas S."/>
            <person name="Hughes K."/>
            <person name="Justo A."/>
            <person name="Karasinski D."/>
            <person name="Kautmanova I."/>
            <person name="Kiss B."/>
            <person name="Kocsube S."/>
            <person name="Kotiranta H."/>
            <person name="LaButti K.M."/>
            <person name="Lechner B.E."/>
            <person name="Liimatainen K."/>
            <person name="Lipzen A."/>
            <person name="Lukacs Z."/>
            <person name="Mihaltcheva S."/>
            <person name="Morgado L.N."/>
            <person name="Niskanen T."/>
            <person name="Noordeloos M.E."/>
            <person name="Ohm R.A."/>
            <person name="Ortiz-Santana B."/>
            <person name="Ovrebo C."/>
            <person name="Racz N."/>
            <person name="Riley R."/>
            <person name="Savchenko A."/>
            <person name="Shiryaev A."/>
            <person name="Soop K."/>
            <person name="Spirin V."/>
            <person name="Szebenyi C."/>
            <person name="Tomsovsky M."/>
            <person name="Tulloss R.E."/>
            <person name="Uehling J."/>
            <person name="Grigoriev I.V."/>
            <person name="Vagvolgyi C."/>
            <person name="Papp T."/>
            <person name="Martin F.M."/>
            <person name="Miettinen O."/>
            <person name="Hibbett D.S."/>
            <person name="Nagy L.G."/>
        </authorList>
    </citation>
    <scope>NUCLEOTIDE SEQUENCE [LARGE SCALE GENOMIC DNA]</scope>
    <source>
        <strain evidence="4 5">CBS 309.79</strain>
    </source>
</reference>
<feature type="chain" id="PRO_5022671877" description="Tyrosinase copper-binding domain-containing protein" evidence="2">
    <location>
        <begin position="22"/>
        <end position="382"/>
    </location>
</feature>
<dbReference type="PRINTS" id="PR00092">
    <property type="entry name" value="TYROSINASE"/>
</dbReference>
<dbReference type="Pfam" id="PF00264">
    <property type="entry name" value="Tyrosinase"/>
    <property type="match status" value="1"/>
</dbReference>
<keyword evidence="2" id="KW-0732">Signal</keyword>
<dbReference type="GO" id="GO:0016491">
    <property type="term" value="F:oxidoreductase activity"/>
    <property type="evidence" value="ECO:0007669"/>
    <property type="project" value="InterPro"/>
</dbReference>
<dbReference type="GO" id="GO:0046872">
    <property type="term" value="F:metal ion binding"/>
    <property type="evidence" value="ECO:0007669"/>
    <property type="project" value="UniProtKB-KW"/>
</dbReference>
<protein>
    <recommendedName>
        <fullName evidence="3">Tyrosinase copper-binding domain-containing protein</fullName>
    </recommendedName>
</protein>
<dbReference type="Proteomes" id="UP000305067">
    <property type="component" value="Unassembled WGS sequence"/>
</dbReference>
<feature type="domain" description="Tyrosinase copper-binding" evidence="3">
    <location>
        <begin position="291"/>
        <end position="302"/>
    </location>
</feature>
<proteinExistence type="predicted"/>
<organism evidence="4 5">
    <name type="scientific">Pterulicium gracile</name>
    <dbReference type="NCBI Taxonomy" id="1884261"/>
    <lineage>
        <taxon>Eukaryota</taxon>
        <taxon>Fungi</taxon>
        <taxon>Dikarya</taxon>
        <taxon>Basidiomycota</taxon>
        <taxon>Agaricomycotina</taxon>
        <taxon>Agaricomycetes</taxon>
        <taxon>Agaricomycetidae</taxon>
        <taxon>Agaricales</taxon>
        <taxon>Pleurotineae</taxon>
        <taxon>Pterulaceae</taxon>
        <taxon>Pterulicium</taxon>
    </lineage>
</organism>
<dbReference type="Gene3D" id="1.10.1280.10">
    <property type="entry name" value="Di-copper center containing domain from catechol oxidase"/>
    <property type="match status" value="1"/>
</dbReference>
<sequence>MMLFTLLSLVAASSWLPGLLCAPAPPYGEIVQHLQTEETTQSQETAQSHLKCDSLMPRREWRSLEPEDRAAWISAVKCLASQRYRRLSSHQSSNEYSPEDRSLYDEFAYTHNKMHDTAHTIEYFLPWHRWFLNLFDKKLRATCGYSGPTPYWDWTLDSADPFHAPVFDGNPVTGLGSTGECQLKDCHIVDGALAPSPGSQFILAYPIPHPLRRNMTLYLYGDVTRPPLNETFTPDRVQSIIETSPGDFYTFQEAIQHSHNSVHQLVGGDLNEQCPGSIPPELCRVSYTTNDPIFWLHHAQMDRLWSVWQRRHPANFRAFNGMPLNITWDDYMQLGDDIRKNTHNYDLHASSDFMMNFDAMSKGVRVRDVFNHQIGELCYEYV</sequence>
<dbReference type="OrthoDB" id="6132182at2759"/>
<dbReference type="InterPro" id="IPR002227">
    <property type="entry name" value="Tyrosinase_Cu-bd"/>
</dbReference>
<dbReference type="AlphaFoldDB" id="A0A5C3R0R5"/>
<keyword evidence="1" id="KW-0479">Metal-binding</keyword>
<dbReference type="STRING" id="1884261.A0A5C3R0R5"/>
<evidence type="ECO:0000313" key="4">
    <source>
        <dbReference type="EMBL" id="TFL04294.1"/>
    </source>
</evidence>
<evidence type="ECO:0000256" key="2">
    <source>
        <dbReference type="SAM" id="SignalP"/>
    </source>
</evidence>
<dbReference type="EMBL" id="ML178819">
    <property type="protein sequence ID" value="TFL04294.1"/>
    <property type="molecule type" value="Genomic_DNA"/>
</dbReference>
<gene>
    <name evidence="4" type="ORF">BDV98DRAFT_602711</name>
</gene>
<dbReference type="PANTHER" id="PTHR11474:SF127">
    <property type="entry name" value="TYROSINASE COPPER-BINDING DOMAIN-CONTAINING PROTEIN"/>
    <property type="match status" value="1"/>
</dbReference>
<evidence type="ECO:0000256" key="1">
    <source>
        <dbReference type="ARBA" id="ARBA00022723"/>
    </source>
</evidence>
<name>A0A5C3R0R5_9AGAR</name>
<dbReference type="InterPro" id="IPR008922">
    <property type="entry name" value="Di-copper_centre_dom_sf"/>
</dbReference>
<keyword evidence="5" id="KW-1185">Reference proteome</keyword>
<accession>A0A5C3R0R5</accession>
<evidence type="ECO:0000259" key="3">
    <source>
        <dbReference type="PROSITE" id="PS00498"/>
    </source>
</evidence>
<dbReference type="PANTHER" id="PTHR11474">
    <property type="entry name" value="TYROSINASE FAMILY MEMBER"/>
    <property type="match status" value="1"/>
</dbReference>
<dbReference type="PROSITE" id="PS00498">
    <property type="entry name" value="TYROSINASE_2"/>
    <property type="match status" value="1"/>
</dbReference>